<dbReference type="InterPro" id="IPR017853">
    <property type="entry name" value="GH"/>
</dbReference>
<dbReference type="Gene3D" id="3.20.20.300">
    <property type="entry name" value="Glycoside hydrolase, family 3, N-terminal domain"/>
    <property type="match status" value="2"/>
</dbReference>
<sequence length="748" mass="80162">MTPETTDRVALTTGAGYWTTHAVPDIGLRSLRLADGPHGLRVQNDDDPDHLGIGRSARATCFPPAVALASSWDQELITRVGAALGAEARAAGVDVILGPGMNLKRSPLCGRNFEYYSEDPFLSGVLAGAAVSGIQSQSVAACIKHFAANNQETDRQRVSADMDERTLREIYLRGFQIAIRNASPWTIMTSYNRINGTYASEDSWLLTTVLRDEWGFDGVVISDWGAVHNPVGSISAGLDLRMPGRQDDPRPAAALASGELSEESLNRVTEAMVRLADRTRPHGNPAPVDYDAHYDLVRRAAAESAVLLTNDGTLPLSFSADKGVVVIGELAQTPRFQGAGSSLVNPYQSTSILDALSGRASATGTDLQFAPGYALDGQPNGVLLQEAVDLSRDAGTVILVLGLPPAAEAEGRDRETLSLPQAQIDLLRDVAGATQGKLVVALMNGSAVTTNAWRDDANAIVEFWLTGEAQGDTVADVLLGDVNPSGKLAETVPVRIEDTPAFLNFPGEHGHVRYGEGIYVGYRYYDARGLEVEYPFGHGLSYTQFTYSSLTLTPTLTGDPTAFTAEFTVTNTGDRAGAEVAQLYVTDRGSSLELPPQELRGWSKIRLQAGESRRIVIAVTREDMQHWSPAVRAWIYEGGLTTVSIGSSSRDIRLSGTAYIPGHPVKPELTPFSSFGEWLDHATAGGKIRSLLDERGGIRGRAGDLYNDEGARASILSLPMQALVEFPGVPLTQEDLTVPIPQEAMAGH</sequence>
<dbReference type="InterPro" id="IPR013783">
    <property type="entry name" value="Ig-like_fold"/>
</dbReference>
<dbReference type="PROSITE" id="PS00775">
    <property type="entry name" value="GLYCOSYL_HYDROL_F3"/>
    <property type="match status" value="1"/>
</dbReference>
<dbReference type="SUPFAM" id="SSF52279">
    <property type="entry name" value="Beta-D-glucan exohydrolase, C-terminal domain"/>
    <property type="match status" value="1"/>
</dbReference>
<evidence type="ECO:0000256" key="3">
    <source>
        <dbReference type="ARBA" id="ARBA00023277"/>
    </source>
</evidence>
<keyword evidence="2 6" id="KW-0378">Hydrolase</keyword>
<evidence type="ECO:0000256" key="1">
    <source>
        <dbReference type="ARBA" id="ARBA00005336"/>
    </source>
</evidence>
<feature type="domain" description="Fibronectin type III-like" evidence="7">
    <location>
        <begin position="579"/>
        <end position="649"/>
    </location>
</feature>
<gene>
    <name evidence="8" type="ORF">ABRP34_23100</name>
</gene>
<dbReference type="Gene3D" id="3.40.50.1700">
    <property type="entry name" value="Glycoside hydrolase family 3 C-terminal domain"/>
    <property type="match status" value="2"/>
</dbReference>
<dbReference type="Pfam" id="PF14310">
    <property type="entry name" value="Fn3-like"/>
    <property type="match status" value="1"/>
</dbReference>
<proteinExistence type="inferred from homology"/>
<dbReference type="InterPro" id="IPR050288">
    <property type="entry name" value="Cellulose_deg_GH3"/>
</dbReference>
<protein>
    <recommendedName>
        <fullName evidence="5">Exo-alpha-(1-&gt;6)-L-arabinopyranosidase</fullName>
    </recommendedName>
</protein>
<evidence type="ECO:0000256" key="2">
    <source>
        <dbReference type="ARBA" id="ARBA00022801"/>
    </source>
</evidence>
<evidence type="ECO:0000256" key="4">
    <source>
        <dbReference type="ARBA" id="ARBA00058905"/>
    </source>
</evidence>
<dbReference type="FunFam" id="2.60.40.10:FF:000495">
    <property type="entry name" value="Periplasmic beta-glucosidase"/>
    <property type="match status" value="1"/>
</dbReference>
<dbReference type="PANTHER" id="PTHR42715:SF10">
    <property type="entry name" value="BETA-GLUCOSIDASE"/>
    <property type="match status" value="1"/>
</dbReference>
<evidence type="ECO:0000256" key="6">
    <source>
        <dbReference type="RuleBase" id="RU361161"/>
    </source>
</evidence>
<dbReference type="RefSeq" id="WP_353713666.1">
    <property type="nucleotide sequence ID" value="NZ_CP159280.1"/>
</dbReference>
<dbReference type="AlphaFoldDB" id="A0AAU8EWM3"/>
<keyword evidence="3" id="KW-0119">Carbohydrate metabolism</keyword>
<organism evidence="8">
    <name type="scientific">Arthrobacter sp. K5</name>
    <dbReference type="NCBI Taxonomy" id="2839623"/>
    <lineage>
        <taxon>Bacteria</taxon>
        <taxon>Bacillati</taxon>
        <taxon>Actinomycetota</taxon>
        <taxon>Actinomycetes</taxon>
        <taxon>Micrococcales</taxon>
        <taxon>Micrococcaceae</taxon>
        <taxon>Arthrobacter</taxon>
    </lineage>
</organism>
<dbReference type="InterPro" id="IPR036881">
    <property type="entry name" value="Glyco_hydro_3_C_sf"/>
</dbReference>
<dbReference type="PANTHER" id="PTHR42715">
    <property type="entry name" value="BETA-GLUCOSIDASE"/>
    <property type="match status" value="1"/>
</dbReference>
<dbReference type="InterPro" id="IPR036962">
    <property type="entry name" value="Glyco_hydro_3_N_sf"/>
</dbReference>
<name>A0AAU8EWM3_9MICC</name>
<dbReference type="InterPro" id="IPR026891">
    <property type="entry name" value="Fn3-like"/>
</dbReference>
<dbReference type="SMART" id="SM01217">
    <property type="entry name" value="Fn3_like"/>
    <property type="match status" value="1"/>
</dbReference>
<comment type="similarity">
    <text evidence="1 6">Belongs to the glycosyl hydrolase 3 family.</text>
</comment>
<dbReference type="InterPro" id="IPR002772">
    <property type="entry name" value="Glyco_hydro_3_C"/>
</dbReference>
<comment type="function">
    <text evidence="4">Catalyzes the hydrolysis of a non-reducing terminal alpha-L-arabinopyranosidic linkage in ginsenoside Rb2 (alpha-L-arabinopyranosyl-(1-&gt;6)-alpha-D-glucopyranosyl) to release alpha-D-glucopyranosyl (Rd). It is not able to hydrolyze alpha-L-arabinofuranosyl-(1-&gt;6)-alpha-D-glucopyranosyl (Rc).</text>
</comment>
<dbReference type="InterPro" id="IPR019800">
    <property type="entry name" value="Glyco_hydro_3_AS"/>
</dbReference>
<dbReference type="GO" id="GO:0008422">
    <property type="term" value="F:beta-glucosidase activity"/>
    <property type="evidence" value="ECO:0007669"/>
    <property type="project" value="UniProtKB-ARBA"/>
</dbReference>
<dbReference type="EMBL" id="CP159280">
    <property type="protein sequence ID" value="XCH13988.1"/>
    <property type="molecule type" value="Genomic_DNA"/>
</dbReference>
<reference evidence="8" key="1">
    <citation type="submission" date="2024-06" db="EMBL/GenBank/DDBJ databases">
        <title>Biodegradation of dimethachlon by Arthrobacter sp. K5: mechanistic insights and ecological implications.</title>
        <authorList>
            <person name="Hu S."/>
            <person name="Lu P."/>
        </authorList>
    </citation>
    <scope>NUCLEOTIDE SEQUENCE</scope>
    <source>
        <strain evidence="8">K5</strain>
        <plasmid evidence="8">unnamed</plasmid>
    </source>
</reference>
<evidence type="ECO:0000313" key="8">
    <source>
        <dbReference type="EMBL" id="XCH13988.1"/>
    </source>
</evidence>
<keyword evidence="8" id="KW-0614">Plasmid</keyword>
<dbReference type="Gene3D" id="2.60.40.10">
    <property type="entry name" value="Immunoglobulins"/>
    <property type="match status" value="1"/>
</dbReference>
<accession>A0AAU8EWM3</accession>
<dbReference type="GO" id="GO:0005975">
    <property type="term" value="P:carbohydrate metabolic process"/>
    <property type="evidence" value="ECO:0007669"/>
    <property type="project" value="InterPro"/>
</dbReference>
<dbReference type="PRINTS" id="PR00133">
    <property type="entry name" value="GLHYDRLASE3"/>
</dbReference>
<dbReference type="InterPro" id="IPR001764">
    <property type="entry name" value="Glyco_hydro_3_N"/>
</dbReference>
<evidence type="ECO:0000256" key="5">
    <source>
        <dbReference type="ARBA" id="ARBA00074219"/>
    </source>
</evidence>
<dbReference type="Pfam" id="PF01915">
    <property type="entry name" value="Glyco_hydro_3_C"/>
    <property type="match status" value="1"/>
</dbReference>
<dbReference type="Pfam" id="PF00933">
    <property type="entry name" value="Glyco_hydro_3"/>
    <property type="match status" value="1"/>
</dbReference>
<evidence type="ECO:0000259" key="7">
    <source>
        <dbReference type="SMART" id="SM01217"/>
    </source>
</evidence>
<geneLocation type="plasmid" evidence="8">
    <name>unnamed</name>
</geneLocation>
<dbReference type="SUPFAM" id="SSF51445">
    <property type="entry name" value="(Trans)glycosidases"/>
    <property type="match status" value="1"/>
</dbReference>
<keyword evidence="6" id="KW-0326">Glycosidase</keyword>